<sequence length="171" mass="19824">MVKEDILQDFNQRIVEGLVLDTIQNISAQKGTEFLSYTTKVHLNDKMNEMGAMTFFKLPIVSHGYNAGIISLEERKYAIDYQSYENSNFYNTIYNLEIPTGKKFIEIPENKKFTYKKHTFEVIYKAVSENQLQITIAAATDLSDISQNEYIDFKSYVEKVLKSKDILIGYK</sequence>
<dbReference type="Proteomes" id="UP000239522">
    <property type="component" value="Unassembled WGS sequence"/>
</dbReference>
<dbReference type="EMBL" id="MQUA01000013">
    <property type="protein sequence ID" value="PQB07608.1"/>
    <property type="molecule type" value="Genomic_DNA"/>
</dbReference>
<name>A0A2S7KYQ6_9FLAO</name>
<proteinExistence type="predicted"/>
<dbReference type="RefSeq" id="WP_104809817.1">
    <property type="nucleotide sequence ID" value="NZ_MQUA01000013.1"/>
</dbReference>
<protein>
    <submittedName>
        <fullName evidence="1">Uncharacterized protein</fullName>
    </submittedName>
</protein>
<dbReference type="Gene3D" id="2.60.120.1130">
    <property type="match status" value="1"/>
</dbReference>
<accession>A0A2S7KYQ6</accession>
<evidence type="ECO:0000313" key="2">
    <source>
        <dbReference type="Proteomes" id="UP000239522"/>
    </source>
</evidence>
<dbReference type="AlphaFoldDB" id="A0A2S7KYQ6"/>
<reference evidence="1 2" key="1">
    <citation type="submission" date="2016-11" db="EMBL/GenBank/DDBJ databases">
        <title>Trade-off between light-utilization and light-protection in marine flavobacteria.</title>
        <authorList>
            <person name="Kumagai Y."/>
        </authorList>
    </citation>
    <scope>NUCLEOTIDE SEQUENCE [LARGE SCALE GENOMIC DNA]</scope>
    <source>
        <strain evidence="1 2">ATCC 700397</strain>
    </source>
</reference>
<organism evidence="1 2">
    <name type="scientific">Polaribacter filamentus</name>
    <dbReference type="NCBI Taxonomy" id="53483"/>
    <lineage>
        <taxon>Bacteria</taxon>
        <taxon>Pseudomonadati</taxon>
        <taxon>Bacteroidota</taxon>
        <taxon>Flavobacteriia</taxon>
        <taxon>Flavobacteriales</taxon>
        <taxon>Flavobacteriaceae</taxon>
    </lineage>
</organism>
<evidence type="ECO:0000313" key="1">
    <source>
        <dbReference type="EMBL" id="PQB07608.1"/>
    </source>
</evidence>
<keyword evidence="2" id="KW-1185">Reference proteome</keyword>
<comment type="caution">
    <text evidence="1">The sequence shown here is derived from an EMBL/GenBank/DDBJ whole genome shotgun (WGS) entry which is preliminary data.</text>
</comment>
<dbReference type="OrthoDB" id="98874at2"/>
<gene>
    <name evidence="1" type="ORF">BST83_10900</name>
</gene>